<evidence type="ECO:0000313" key="1">
    <source>
        <dbReference type="EMBL" id="EUB54441.1"/>
    </source>
</evidence>
<evidence type="ECO:0000313" key="2">
    <source>
        <dbReference type="Proteomes" id="UP000019149"/>
    </source>
</evidence>
<sequence length="225" mass="25910">MVDDWSDGEEEDTEHTYDNFTCMHITSHYNLLPTARRGPWYISAIFLLRYEMVLKHSKIIFGKYFQSEVRILGPKQCSAQFFSHQSKQTSASMHSHFNEAGKLTNFTGCMSRVYIMKLEHNNLSSAAIFVRIRFNLKATNSIIISNLTDAVQYLFVKLSALMTFQSLKKRKLLSITRKKLGSVKTSYAVELPTYLIIHKTSVYHHVLFCTVVLHDYLCTVPLPAL</sequence>
<keyword evidence="2" id="KW-1185">Reference proteome</keyword>
<dbReference type="AlphaFoldDB" id="W6U1P6"/>
<dbReference type="RefSeq" id="XP_024345637.1">
    <property type="nucleotide sequence ID" value="XM_024499953.1"/>
</dbReference>
<comment type="caution">
    <text evidence="1">The sequence shown here is derived from an EMBL/GenBank/DDBJ whole genome shotgun (WGS) entry which is preliminary data.</text>
</comment>
<reference evidence="1 2" key="1">
    <citation type="journal article" date="2013" name="Nat. Genet.">
        <title>The genome of the hydatid tapeworm Echinococcus granulosus.</title>
        <authorList>
            <person name="Zheng H."/>
            <person name="Zhang W."/>
            <person name="Zhang L."/>
            <person name="Zhang Z."/>
            <person name="Li J."/>
            <person name="Lu G."/>
            <person name="Zhu Y."/>
            <person name="Wang Y."/>
            <person name="Huang Y."/>
            <person name="Liu J."/>
            <person name="Kang H."/>
            <person name="Chen J."/>
            <person name="Wang L."/>
            <person name="Chen A."/>
            <person name="Yu S."/>
            <person name="Gao Z."/>
            <person name="Jin L."/>
            <person name="Gu W."/>
            <person name="Wang Z."/>
            <person name="Zhao L."/>
            <person name="Shi B."/>
            <person name="Wen H."/>
            <person name="Lin R."/>
            <person name="Jones M.K."/>
            <person name="Brejova B."/>
            <person name="Vinar T."/>
            <person name="Zhao G."/>
            <person name="McManus D.P."/>
            <person name="Chen Z."/>
            <person name="Zhou Y."/>
            <person name="Wang S."/>
        </authorList>
    </citation>
    <scope>NUCLEOTIDE SEQUENCE [LARGE SCALE GENOMIC DNA]</scope>
</reference>
<dbReference type="EMBL" id="APAU02000255">
    <property type="protein sequence ID" value="EUB54441.1"/>
    <property type="molecule type" value="Genomic_DNA"/>
</dbReference>
<dbReference type="GeneID" id="36346419"/>
<dbReference type="KEGG" id="egl:EGR_10704"/>
<proteinExistence type="predicted"/>
<name>W6U1P6_ECHGR</name>
<protein>
    <submittedName>
        <fullName evidence="1">Uncharacterized protein</fullName>
    </submittedName>
</protein>
<gene>
    <name evidence="1" type="ORF">EGR_10704</name>
</gene>
<dbReference type="CTD" id="36346419"/>
<dbReference type="Proteomes" id="UP000019149">
    <property type="component" value="Unassembled WGS sequence"/>
</dbReference>
<accession>W6U1P6</accession>
<organism evidence="1 2">
    <name type="scientific">Echinococcus granulosus</name>
    <name type="common">Hydatid tapeworm</name>
    <dbReference type="NCBI Taxonomy" id="6210"/>
    <lineage>
        <taxon>Eukaryota</taxon>
        <taxon>Metazoa</taxon>
        <taxon>Spiralia</taxon>
        <taxon>Lophotrochozoa</taxon>
        <taxon>Platyhelminthes</taxon>
        <taxon>Cestoda</taxon>
        <taxon>Eucestoda</taxon>
        <taxon>Cyclophyllidea</taxon>
        <taxon>Taeniidae</taxon>
        <taxon>Echinococcus</taxon>
        <taxon>Echinococcus granulosus group</taxon>
    </lineage>
</organism>